<reference evidence="3 4" key="1">
    <citation type="journal article" date="2016" name="Nat. Commun.">
        <title>Thousands of microbial genomes shed light on interconnected biogeochemical processes in an aquifer system.</title>
        <authorList>
            <person name="Anantharaman K."/>
            <person name="Brown C.T."/>
            <person name="Hug L.A."/>
            <person name="Sharon I."/>
            <person name="Castelle C.J."/>
            <person name="Probst A.J."/>
            <person name="Thomas B.C."/>
            <person name="Singh A."/>
            <person name="Wilkins M.J."/>
            <person name="Karaoz U."/>
            <person name="Brodie E.L."/>
            <person name="Williams K.H."/>
            <person name="Hubbard S.S."/>
            <person name="Banfield J.F."/>
        </authorList>
    </citation>
    <scope>NUCLEOTIDE SEQUENCE [LARGE SCALE GENOMIC DNA]</scope>
</reference>
<dbReference type="EC" id="7.1.1.-" evidence="2"/>
<keyword evidence="2" id="KW-0812">Transmembrane</keyword>
<dbReference type="EMBL" id="MFSP01000204">
    <property type="protein sequence ID" value="OGI61222.1"/>
    <property type="molecule type" value="Genomic_DNA"/>
</dbReference>
<evidence type="ECO:0000313" key="3">
    <source>
        <dbReference type="EMBL" id="OGI61222.1"/>
    </source>
</evidence>
<comment type="caution">
    <text evidence="3">The sequence shown here is derived from an EMBL/GenBank/DDBJ whole genome shotgun (WGS) entry which is preliminary data.</text>
</comment>
<keyword evidence="2" id="KW-1003">Cell membrane</keyword>
<dbReference type="GO" id="GO:0005886">
    <property type="term" value="C:plasma membrane"/>
    <property type="evidence" value="ECO:0007669"/>
    <property type="project" value="UniProtKB-SubCell"/>
</dbReference>
<keyword evidence="2" id="KW-1133">Transmembrane helix</keyword>
<dbReference type="PANTHER" id="PTHR33269:SF17">
    <property type="entry name" value="NADH-UBIQUINONE OXIDOREDUCTASE CHAIN 6"/>
    <property type="match status" value="1"/>
</dbReference>
<proteinExistence type="inferred from homology"/>
<dbReference type="NCBIfam" id="NF005164">
    <property type="entry name" value="PRK06638.1-4"/>
    <property type="match status" value="1"/>
</dbReference>
<feature type="transmembrane region" description="Helical" evidence="2">
    <location>
        <begin position="32"/>
        <end position="49"/>
    </location>
</feature>
<feature type="transmembrane region" description="Helical" evidence="2">
    <location>
        <begin position="91"/>
        <end position="110"/>
    </location>
</feature>
<organism evidence="3 4">
    <name type="scientific">Candidatus Muproteobacteria bacterium RBG_16_60_9</name>
    <dbReference type="NCBI Taxonomy" id="1817755"/>
    <lineage>
        <taxon>Bacteria</taxon>
        <taxon>Pseudomonadati</taxon>
        <taxon>Pseudomonadota</taxon>
        <taxon>Candidatus Muproteobacteria</taxon>
    </lineage>
</organism>
<dbReference type="InterPro" id="IPR042106">
    <property type="entry name" value="Nuo/plastoQ_OxRdtase_6_NuoJ"/>
</dbReference>
<dbReference type="InterPro" id="IPR001457">
    <property type="entry name" value="NADH_UbQ/plastoQ_OxRdtase_su6"/>
</dbReference>
<keyword evidence="2" id="KW-0520">NAD</keyword>
<evidence type="ECO:0000256" key="2">
    <source>
        <dbReference type="RuleBase" id="RU004429"/>
    </source>
</evidence>
<protein>
    <recommendedName>
        <fullName evidence="2">NADH-quinone oxidoreductase subunit J</fullName>
        <ecNumber evidence="2">7.1.1.-</ecNumber>
    </recommendedName>
</protein>
<comment type="function">
    <text evidence="2">NDH-1 shuttles electrons from NADH, via FMN and iron-sulfur (Fe-S) centers, to quinones in the respiratory chain. Couples the redox reaction to proton translocation (for every two electrons transferred, four hydrogen ions are translocated across the cytoplasmic membrane), and thus conserves the redox energy in a proton gradient.</text>
</comment>
<comment type="subcellular location">
    <subcellularLocation>
        <location evidence="2">Cell membrane</location>
        <topology evidence="2">Multi-pass membrane protein</topology>
    </subcellularLocation>
</comment>
<dbReference type="Gene3D" id="1.20.120.1200">
    <property type="entry name" value="NADH-ubiquinone/plastoquinone oxidoreductase chain 6, subunit NuoJ"/>
    <property type="match status" value="1"/>
</dbReference>
<evidence type="ECO:0000313" key="4">
    <source>
        <dbReference type="Proteomes" id="UP000179076"/>
    </source>
</evidence>
<dbReference type="Pfam" id="PF00499">
    <property type="entry name" value="Oxidored_q3"/>
    <property type="match status" value="1"/>
</dbReference>
<feature type="transmembrane region" description="Helical" evidence="2">
    <location>
        <begin position="144"/>
        <end position="165"/>
    </location>
</feature>
<dbReference type="GO" id="GO:0008137">
    <property type="term" value="F:NADH dehydrogenase (ubiquinone) activity"/>
    <property type="evidence" value="ECO:0007669"/>
    <property type="project" value="UniProtKB-UniRule"/>
</dbReference>
<evidence type="ECO:0000256" key="1">
    <source>
        <dbReference type="ARBA" id="ARBA00005698"/>
    </source>
</evidence>
<comment type="similarity">
    <text evidence="1 2">Belongs to the complex I subunit 6 family.</text>
</comment>
<keyword evidence="2" id="KW-0874">Quinone</keyword>
<gene>
    <name evidence="3" type="ORF">A2W18_10980</name>
</gene>
<dbReference type="GO" id="GO:0048038">
    <property type="term" value="F:quinone binding"/>
    <property type="evidence" value="ECO:0007669"/>
    <property type="project" value="UniProtKB-UniRule"/>
</dbReference>
<feature type="transmembrane region" description="Helical" evidence="2">
    <location>
        <begin position="55"/>
        <end position="79"/>
    </location>
</feature>
<dbReference type="Proteomes" id="UP000179076">
    <property type="component" value="Unassembled WGS sequence"/>
</dbReference>
<sequence length="201" mass="22220">MEFKQFVFYVFATLLIFASAMVVTLRNPVKSALFLVLAFFSAAGLSLMLPAEFLAIVLVLVYVGAVMVLFLFVVMMLDINLARLRAGFGEYLPIGGIVAVLLVLEMALILSSGRFDAVQMPEPAALAADHSNTRALGRVIYTVYAYPFELAALILLVAIIAAIALTMRKRKDSKYQDPAKQIDVRREDRVRVIKMPAEKKS</sequence>
<dbReference type="AlphaFoldDB" id="A0A1F6UV29"/>
<dbReference type="PANTHER" id="PTHR33269">
    <property type="entry name" value="NADH-UBIQUINONE OXIDOREDUCTASE CHAIN 6"/>
    <property type="match status" value="1"/>
</dbReference>
<name>A0A1F6UV29_9PROT</name>
<comment type="catalytic activity">
    <reaction evidence="2">
        <text>a quinone + NADH + 5 H(+)(in) = a quinol + NAD(+) + 4 H(+)(out)</text>
        <dbReference type="Rhea" id="RHEA:57888"/>
        <dbReference type="ChEBI" id="CHEBI:15378"/>
        <dbReference type="ChEBI" id="CHEBI:24646"/>
        <dbReference type="ChEBI" id="CHEBI:57540"/>
        <dbReference type="ChEBI" id="CHEBI:57945"/>
        <dbReference type="ChEBI" id="CHEBI:132124"/>
    </reaction>
</comment>
<keyword evidence="3" id="KW-0830">Ubiquinone</keyword>
<keyword evidence="2" id="KW-0472">Membrane</keyword>
<feature type="transmembrane region" description="Helical" evidence="2">
    <location>
        <begin position="6"/>
        <end position="25"/>
    </location>
</feature>
<accession>A0A1F6UV29</accession>